<dbReference type="AlphaFoldDB" id="A0A2N5ZAT7"/>
<dbReference type="PROSITE" id="PS51833">
    <property type="entry name" value="HDOD"/>
    <property type="match status" value="1"/>
</dbReference>
<dbReference type="PANTHER" id="PTHR33525">
    <property type="match status" value="1"/>
</dbReference>
<dbReference type="SMART" id="SM00471">
    <property type="entry name" value="HDc"/>
    <property type="match status" value="1"/>
</dbReference>
<dbReference type="EMBL" id="PKTG01000130">
    <property type="protein sequence ID" value="PLX15724.1"/>
    <property type="molecule type" value="Genomic_DNA"/>
</dbReference>
<gene>
    <name evidence="2" type="ORF">C0601_12150</name>
</gene>
<sequence length="284" mass="31264">MKIQVLEKIKSIKNLNMLPVVVSKLLEVTSNPKSSVSDVSKVVSSDPTLTANILKIVNSPFYGFPRTITTINQALVILGFTDIRNIALSLTVFDKLKSSLLDVSEFWKHSLGVGIASKVIAEKLKYAKPEEAFICGLLHDIGKLILSEYFSDRFKLILKVVEMKPVYISQAEEAILEGINHAQIGSWVTEKWKLPPVITKTVALHHSPVIAGTVDELAGIVNHANNLCRLKKIGFSGDSLGPDFNEEVTEFLGLDEKAMEEIAVEIDKKIASAQIILNMAQKKA</sequence>
<protein>
    <recommendedName>
        <fullName evidence="1">HDOD domain-containing protein</fullName>
    </recommendedName>
</protein>
<dbReference type="CDD" id="cd00077">
    <property type="entry name" value="HDc"/>
    <property type="match status" value="1"/>
</dbReference>
<reference evidence="2 3" key="1">
    <citation type="submission" date="2017-11" db="EMBL/GenBank/DDBJ databases">
        <title>Genome-resolved metagenomics identifies genetic mobility, metabolic interactions, and unexpected diversity in perchlorate-reducing communities.</title>
        <authorList>
            <person name="Barnum T.P."/>
            <person name="Figueroa I.A."/>
            <person name="Carlstrom C.I."/>
            <person name="Lucas L.N."/>
            <person name="Engelbrektson A.L."/>
            <person name="Coates J.D."/>
        </authorList>
    </citation>
    <scope>NUCLEOTIDE SEQUENCE [LARGE SCALE GENOMIC DNA]</scope>
    <source>
        <strain evidence="2">BM706</strain>
    </source>
</reference>
<dbReference type="NCBIfam" id="TIGR00277">
    <property type="entry name" value="HDIG"/>
    <property type="match status" value="1"/>
</dbReference>
<dbReference type="Gene3D" id="1.10.3210.10">
    <property type="entry name" value="Hypothetical protein af1432"/>
    <property type="match status" value="1"/>
</dbReference>
<evidence type="ECO:0000313" key="3">
    <source>
        <dbReference type="Proteomes" id="UP000234857"/>
    </source>
</evidence>
<dbReference type="InterPro" id="IPR052340">
    <property type="entry name" value="RNase_Y/CdgJ"/>
</dbReference>
<dbReference type="PANTHER" id="PTHR33525:SF3">
    <property type="entry name" value="RIBONUCLEASE Y"/>
    <property type="match status" value="1"/>
</dbReference>
<feature type="domain" description="HDOD" evidence="1">
    <location>
        <begin position="15"/>
        <end position="208"/>
    </location>
</feature>
<comment type="caution">
    <text evidence="2">The sequence shown here is derived from an EMBL/GenBank/DDBJ whole genome shotgun (WGS) entry which is preliminary data.</text>
</comment>
<evidence type="ECO:0000259" key="1">
    <source>
        <dbReference type="PROSITE" id="PS51833"/>
    </source>
</evidence>
<dbReference type="InterPro" id="IPR006675">
    <property type="entry name" value="HDIG_dom"/>
</dbReference>
<dbReference type="Proteomes" id="UP000234857">
    <property type="component" value="Unassembled WGS sequence"/>
</dbReference>
<dbReference type="InterPro" id="IPR013976">
    <property type="entry name" value="HDOD"/>
</dbReference>
<proteinExistence type="predicted"/>
<dbReference type="InterPro" id="IPR003607">
    <property type="entry name" value="HD/PDEase_dom"/>
</dbReference>
<dbReference type="SUPFAM" id="SSF109604">
    <property type="entry name" value="HD-domain/PDEase-like"/>
    <property type="match status" value="1"/>
</dbReference>
<accession>A0A2N5ZAT7</accession>
<organism evidence="2 3">
    <name type="scientific">Muiribacterium halophilum</name>
    <dbReference type="NCBI Taxonomy" id="2053465"/>
    <lineage>
        <taxon>Bacteria</taxon>
        <taxon>Candidatus Muiribacteriota</taxon>
        <taxon>Candidatus Muiribacteriia</taxon>
        <taxon>Candidatus Muiribacteriales</taxon>
        <taxon>Candidatus Muiribacteriaceae</taxon>
        <taxon>Candidatus Muiribacterium</taxon>
    </lineage>
</organism>
<name>A0A2N5ZAT7_MUIH1</name>
<dbReference type="Pfam" id="PF08668">
    <property type="entry name" value="HDOD"/>
    <property type="match status" value="1"/>
</dbReference>
<evidence type="ECO:0000313" key="2">
    <source>
        <dbReference type="EMBL" id="PLX15724.1"/>
    </source>
</evidence>